<feature type="domain" description="EVE" evidence="1">
    <location>
        <begin position="4"/>
        <end position="134"/>
    </location>
</feature>
<evidence type="ECO:0000259" key="1">
    <source>
        <dbReference type="Pfam" id="PF01878"/>
    </source>
</evidence>
<dbReference type="CDD" id="cd21133">
    <property type="entry name" value="EVE"/>
    <property type="match status" value="1"/>
</dbReference>
<reference evidence="2" key="1">
    <citation type="submission" date="2016-03" db="EMBL/GenBank/DDBJ databases">
        <authorList>
            <person name="Ploux O."/>
        </authorList>
    </citation>
    <scope>NUCLEOTIDE SEQUENCE</scope>
    <source>
        <strain evidence="2">UC10</strain>
    </source>
</reference>
<evidence type="ECO:0000313" key="2">
    <source>
        <dbReference type="EMBL" id="SBV31399.1"/>
    </source>
</evidence>
<organism evidence="2">
    <name type="scientific">uncultured Sphingopyxis sp</name>
    <dbReference type="NCBI Taxonomy" id="310581"/>
    <lineage>
        <taxon>Bacteria</taxon>
        <taxon>Pseudomonadati</taxon>
        <taxon>Pseudomonadota</taxon>
        <taxon>Alphaproteobacteria</taxon>
        <taxon>Sphingomonadales</taxon>
        <taxon>Sphingomonadaceae</taxon>
        <taxon>Sphingopyxis</taxon>
        <taxon>environmental samples</taxon>
    </lineage>
</organism>
<gene>
    <name evidence="2" type="ORF">SPPYR_0279</name>
</gene>
<sequence length="141" mass="15701">MAKQYWLMKSEPDAYAWDQLVKDGTGIWDGVRNHTAKLNMMAMKKGDEALFYHSNIGKECVGIMEITEESFPDPTAEEGSPWVVVRVAPVRALAHPVTLAAIKADPKLADMDLIRQSRLSVGRVTPAEWKHILKKSEKPGG</sequence>
<dbReference type="InterPro" id="IPR002740">
    <property type="entry name" value="EVE_domain"/>
</dbReference>
<proteinExistence type="predicted"/>
<dbReference type="EMBL" id="LT598653">
    <property type="protein sequence ID" value="SBV31399.1"/>
    <property type="molecule type" value="Genomic_DNA"/>
</dbReference>
<dbReference type="PANTHER" id="PTHR14087:SF7">
    <property type="entry name" value="THYMOCYTE NUCLEAR PROTEIN 1"/>
    <property type="match status" value="1"/>
</dbReference>
<name>A0A1Y5PMZ7_9SPHN</name>
<dbReference type="AlphaFoldDB" id="A0A1Y5PMZ7"/>
<dbReference type="RefSeq" id="WP_295322864.1">
    <property type="nucleotide sequence ID" value="NZ_LT598653.1"/>
</dbReference>
<dbReference type="InterPro" id="IPR052181">
    <property type="entry name" value="5hmC_binding"/>
</dbReference>
<accession>A0A1Y5PMZ7</accession>
<dbReference type="Gene3D" id="3.10.590.10">
    <property type="entry name" value="ph1033 like domains"/>
    <property type="match status" value="1"/>
</dbReference>
<protein>
    <recommendedName>
        <fullName evidence="1">EVE domain-containing protein</fullName>
    </recommendedName>
</protein>
<dbReference type="InterPro" id="IPR047197">
    <property type="entry name" value="THYN1-like_EVE"/>
</dbReference>
<dbReference type="PANTHER" id="PTHR14087">
    <property type="entry name" value="THYMOCYTE NUCLEAR PROTEIN 1"/>
    <property type="match status" value="1"/>
</dbReference>
<dbReference type="SUPFAM" id="SSF88697">
    <property type="entry name" value="PUA domain-like"/>
    <property type="match status" value="1"/>
</dbReference>
<dbReference type="KEGG" id="sphu:SPPYR_0279"/>
<dbReference type="InterPro" id="IPR015947">
    <property type="entry name" value="PUA-like_sf"/>
</dbReference>
<dbReference type="Pfam" id="PF01878">
    <property type="entry name" value="EVE"/>
    <property type="match status" value="1"/>
</dbReference>